<keyword evidence="5" id="KW-1185">Reference proteome</keyword>
<feature type="transmembrane region" description="Helical" evidence="2">
    <location>
        <begin position="373"/>
        <end position="399"/>
    </location>
</feature>
<organism evidence="4 5">
    <name type="scientific">Geranomyces variabilis</name>
    <dbReference type="NCBI Taxonomy" id="109894"/>
    <lineage>
        <taxon>Eukaryota</taxon>
        <taxon>Fungi</taxon>
        <taxon>Fungi incertae sedis</taxon>
        <taxon>Chytridiomycota</taxon>
        <taxon>Chytridiomycota incertae sedis</taxon>
        <taxon>Chytridiomycetes</taxon>
        <taxon>Spizellomycetales</taxon>
        <taxon>Powellomycetaceae</taxon>
        <taxon>Geranomyces</taxon>
    </lineage>
</organism>
<evidence type="ECO:0000259" key="3">
    <source>
        <dbReference type="Pfam" id="PF01757"/>
    </source>
</evidence>
<feature type="transmembrane region" description="Helical" evidence="2">
    <location>
        <begin position="223"/>
        <end position="249"/>
    </location>
</feature>
<feature type="domain" description="Acyltransferase 3" evidence="3">
    <location>
        <begin position="22"/>
        <end position="389"/>
    </location>
</feature>
<evidence type="ECO:0000313" key="5">
    <source>
        <dbReference type="Proteomes" id="UP001212152"/>
    </source>
</evidence>
<feature type="compositionally biased region" description="Low complexity" evidence="1">
    <location>
        <begin position="453"/>
        <end position="481"/>
    </location>
</feature>
<dbReference type="InterPro" id="IPR027389">
    <property type="entry name" value="B_mannosylTrfase_Bre-3/Egh"/>
</dbReference>
<gene>
    <name evidence="4" type="ORF">HDU87_000019</name>
</gene>
<feature type="transmembrane region" description="Helical" evidence="2">
    <location>
        <begin position="342"/>
        <end position="361"/>
    </location>
</feature>
<dbReference type="PANTHER" id="PTHR16779">
    <property type="entry name" value="BETA-1,4-MANNOSYLTRANSFERASE EGH"/>
    <property type="match status" value="1"/>
</dbReference>
<feature type="region of interest" description="Disordered" evidence="1">
    <location>
        <begin position="444"/>
        <end position="517"/>
    </location>
</feature>
<feature type="transmembrane region" description="Helical" evidence="2">
    <location>
        <begin position="66"/>
        <end position="90"/>
    </location>
</feature>
<dbReference type="PANTHER" id="PTHR16779:SF1">
    <property type="entry name" value="BETA-1,4-MANNOSYLTRANSFERASE EGH"/>
    <property type="match status" value="1"/>
</dbReference>
<dbReference type="Proteomes" id="UP001212152">
    <property type="component" value="Unassembled WGS sequence"/>
</dbReference>
<accession>A0AAD5TRL2</accession>
<reference evidence="4" key="1">
    <citation type="submission" date="2020-05" db="EMBL/GenBank/DDBJ databases">
        <title>Phylogenomic resolution of chytrid fungi.</title>
        <authorList>
            <person name="Stajich J.E."/>
            <person name="Amses K."/>
            <person name="Simmons R."/>
            <person name="Seto K."/>
            <person name="Myers J."/>
            <person name="Bonds A."/>
            <person name="Quandt C.A."/>
            <person name="Barry K."/>
            <person name="Liu P."/>
            <person name="Grigoriev I."/>
            <person name="Longcore J.E."/>
            <person name="James T.Y."/>
        </authorList>
    </citation>
    <scope>NUCLEOTIDE SEQUENCE</scope>
    <source>
        <strain evidence="4">JEL0379</strain>
    </source>
</reference>
<feature type="transmembrane region" description="Helical" evidence="2">
    <location>
        <begin position="194"/>
        <end position="216"/>
    </location>
</feature>
<feature type="transmembrane region" description="Helical" evidence="2">
    <location>
        <begin position="264"/>
        <end position="287"/>
    </location>
</feature>
<dbReference type="Pfam" id="PF01757">
    <property type="entry name" value="Acyl_transf_3"/>
    <property type="match status" value="1"/>
</dbReference>
<dbReference type="GO" id="GO:0005737">
    <property type="term" value="C:cytoplasm"/>
    <property type="evidence" value="ECO:0007669"/>
    <property type="project" value="TreeGrafter"/>
</dbReference>
<dbReference type="EMBL" id="JADGJQ010000001">
    <property type="protein sequence ID" value="KAJ3185400.1"/>
    <property type="molecule type" value="Genomic_DNA"/>
</dbReference>
<protein>
    <recommendedName>
        <fullName evidence="3">Acyltransferase 3 domain-containing protein</fullName>
    </recommendedName>
</protein>
<name>A0AAD5TRL2_9FUNG</name>
<proteinExistence type="predicted"/>
<feature type="transmembrane region" description="Helical" evidence="2">
    <location>
        <begin position="149"/>
        <end position="174"/>
    </location>
</feature>
<keyword evidence="2" id="KW-1133">Transmembrane helix</keyword>
<sequence length="517" mass="55165">MFPASVETTLDRPTPPAAFRIGYVDLLRMLAAIIVMNGNFAKATIDNTTKSMPLDTPWGILRDTNWAIVLLFMISGRVVAAAALPPPAAASGGAPVPDYPHLVSSMFRRAFRFALPVIVVSFTQWMLCAKGHTSYASGAAQQEFNGSPAMIAGPAGWCTINNFSGLLAFIVNLFTHNPVEPSSTPLRSQTQGSMLWTTTWAMWGSYTVYLTAFLTAQLASNRYVIFAVLCAFSWVTYSYAWVFLLGYIIHDLSVHGHLGRPRSTLVAIVLQISCLAIAALVVWIGPLRDGLRRGFRNIQIDQIAHNDMISFPDTVSVFFFLMFFELSPRTQQFMSKTLFKHLGRLAAGVFVLHPIFLYTVIPRLAVTFHGTGAAAVAGVCWIVLFVLSLAAALVFFQLVEKPSVLLGRLVWSLLAKPVDDGTQAGNAVKGDRYALVAESNAAAGKGSGGGGQSQRMASAAPAAGPSSSYPSEATSSALASSGTGRKRVSASDMRNGGGVPPAVVEVLPVGPGVANTA</sequence>
<evidence type="ECO:0000256" key="1">
    <source>
        <dbReference type="SAM" id="MobiDB-lite"/>
    </source>
</evidence>
<keyword evidence="2" id="KW-0472">Membrane</keyword>
<dbReference type="GO" id="GO:0016747">
    <property type="term" value="F:acyltransferase activity, transferring groups other than amino-acyl groups"/>
    <property type="evidence" value="ECO:0007669"/>
    <property type="project" value="InterPro"/>
</dbReference>
<dbReference type="InterPro" id="IPR002656">
    <property type="entry name" value="Acyl_transf_3_dom"/>
</dbReference>
<evidence type="ECO:0000313" key="4">
    <source>
        <dbReference type="EMBL" id="KAJ3185400.1"/>
    </source>
</evidence>
<dbReference type="GO" id="GO:0019187">
    <property type="term" value="F:beta-1,4-mannosyltransferase activity"/>
    <property type="evidence" value="ECO:0007669"/>
    <property type="project" value="InterPro"/>
</dbReference>
<dbReference type="AlphaFoldDB" id="A0AAD5TRL2"/>
<evidence type="ECO:0000256" key="2">
    <source>
        <dbReference type="SAM" id="Phobius"/>
    </source>
</evidence>
<feature type="transmembrane region" description="Helical" evidence="2">
    <location>
        <begin position="110"/>
        <end position="128"/>
    </location>
</feature>
<comment type="caution">
    <text evidence="4">The sequence shown here is derived from an EMBL/GenBank/DDBJ whole genome shotgun (WGS) entry which is preliminary data.</text>
</comment>
<keyword evidence="2" id="KW-0812">Transmembrane</keyword>